<evidence type="ECO:0000256" key="3">
    <source>
        <dbReference type="ARBA" id="ARBA00022989"/>
    </source>
</evidence>
<dbReference type="InterPro" id="IPR028082">
    <property type="entry name" value="Peripla_BP_I"/>
</dbReference>
<evidence type="ECO:0000256" key="6">
    <source>
        <dbReference type="ARBA" id="ARBA00023180"/>
    </source>
</evidence>
<dbReference type="SUPFAM" id="SSF53822">
    <property type="entry name" value="Periplasmic binding protein-like I"/>
    <property type="match status" value="1"/>
</dbReference>
<dbReference type="AlphaFoldDB" id="A0A974CUV1"/>
<keyword evidence="5" id="KW-0675">Receptor</keyword>
<dbReference type="PANTHER" id="PTHR24061">
    <property type="entry name" value="CALCIUM-SENSING RECEPTOR-RELATED"/>
    <property type="match status" value="1"/>
</dbReference>
<dbReference type="OMA" id="NWISCIV"/>
<sequence>MDPVFNDRTQFPSFYRTIPNEEAEIDGIVQLLKHFGWKWVGLIISDDDTGYRARERISKGLFSNGGCVAFTAVLQHPFGIRNFHENRIVGEIEKTTANVIVLFISAAFSYSIAHLFTFYNIPPKLWITSSFIPNIIRFKQKEVDIGLNGSLSLLIQEGEILGFEQFFYKFSPNNYPNDALIAETWQQLFECVFIDSPSFIKEIPGKEEKTCTGNETLSDEDLSVFGNHNYRVTYRVYTAVYALAHALHNLYSAQPPANHWDKLESLKKEFNPWQVSTYSI</sequence>
<organism evidence="9 10">
    <name type="scientific">Xenopus laevis</name>
    <name type="common">African clawed frog</name>
    <dbReference type="NCBI Taxonomy" id="8355"/>
    <lineage>
        <taxon>Eukaryota</taxon>
        <taxon>Metazoa</taxon>
        <taxon>Chordata</taxon>
        <taxon>Craniata</taxon>
        <taxon>Vertebrata</taxon>
        <taxon>Euteleostomi</taxon>
        <taxon>Amphibia</taxon>
        <taxon>Batrachia</taxon>
        <taxon>Anura</taxon>
        <taxon>Pipoidea</taxon>
        <taxon>Pipidae</taxon>
        <taxon>Xenopodinae</taxon>
        <taxon>Xenopus</taxon>
        <taxon>Xenopus</taxon>
    </lineage>
</organism>
<evidence type="ECO:0000256" key="5">
    <source>
        <dbReference type="ARBA" id="ARBA00023170"/>
    </source>
</evidence>
<proteinExistence type="predicted"/>
<gene>
    <name evidence="9" type="ORF">XELAEV_18030260mg</name>
</gene>
<reference evidence="10" key="1">
    <citation type="journal article" date="2016" name="Nature">
        <title>Genome evolution in the allotetraploid frog Xenopus laevis.</title>
        <authorList>
            <person name="Session A.M."/>
            <person name="Uno Y."/>
            <person name="Kwon T."/>
            <person name="Chapman J.A."/>
            <person name="Toyoda A."/>
            <person name="Takahashi S."/>
            <person name="Fukui A."/>
            <person name="Hikosaka A."/>
            <person name="Suzuki A."/>
            <person name="Kondo M."/>
            <person name="van Heeringen S.J."/>
            <person name="Quigley I."/>
            <person name="Heinz S."/>
            <person name="Ogino H."/>
            <person name="Ochi H."/>
            <person name="Hellsten U."/>
            <person name="Lyons J.B."/>
            <person name="Simakov O."/>
            <person name="Putnam N."/>
            <person name="Stites J."/>
            <person name="Kuroki Y."/>
            <person name="Tanaka T."/>
            <person name="Michiue T."/>
            <person name="Watanabe M."/>
            <person name="Bogdanovic O."/>
            <person name="Lister R."/>
            <person name="Georgiou G."/>
            <person name="Paranjpe S.S."/>
            <person name="van Kruijsbergen I."/>
            <person name="Shu S."/>
            <person name="Carlson J."/>
            <person name="Kinoshita T."/>
            <person name="Ohta Y."/>
            <person name="Mawaribuchi S."/>
            <person name="Jenkins J."/>
            <person name="Grimwood J."/>
            <person name="Schmutz J."/>
            <person name="Mitros T."/>
            <person name="Mozaffari S.V."/>
            <person name="Suzuki Y."/>
            <person name="Haramoto Y."/>
            <person name="Yamamoto T.S."/>
            <person name="Takagi C."/>
            <person name="Heald R."/>
            <person name="Miller K."/>
            <person name="Haudenschild C."/>
            <person name="Kitzman J."/>
            <person name="Nakayama T."/>
            <person name="Izutsu Y."/>
            <person name="Robert J."/>
            <person name="Fortriede J."/>
            <person name="Burns K."/>
            <person name="Lotay V."/>
            <person name="Karimi K."/>
            <person name="Yasuoka Y."/>
            <person name="Dichmann D.S."/>
            <person name="Flajnik M.F."/>
            <person name="Houston D.W."/>
            <person name="Shendure J."/>
            <person name="DuPasquier L."/>
            <person name="Vize P.D."/>
            <person name="Zorn A.M."/>
            <person name="Ito M."/>
            <person name="Marcotte E.M."/>
            <person name="Wallingford J.B."/>
            <person name="Ito Y."/>
            <person name="Asashima M."/>
            <person name="Ueno N."/>
            <person name="Matsuda Y."/>
            <person name="Veenstra G.J."/>
            <person name="Fujiyama A."/>
            <person name="Harland R.M."/>
            <person name="Taira M."/>
            <person name="Rokhsar D.S."/>
        </authorList>
    </citation>
    <scope>NUCLEOTIDE SEQUENCE [LARGE SCALE GENOMIC DNA]</scope>
    <source>
        <strain evidence="10">J</strain>
    </source>
</reference>
<dbReference type="InterPro" id="IPR001828">
    <property type="entry name" value="ANF_lig-bd_rcpt"/>
</dbReference>
<keyword evidence="2 7" id="KW-0812">Transmembrane</keyword>
<dbReference type="GO" id="GO:0005886">
    <property type="term" value="C:plasma membrane"/>
    <property type="evidence" value="ECO:0007669"/>
    <property type="project" value="TreeGrafter"/>
</dbReference>
<keyword evidence="3 7" id="KW-1133">Transmembrane helix</keyword>
<dbReference type="EMBL" id="CM004475">
    <property type="protein sequence ID" value="OCT79161.1"/>
    <property type="molecule type" value="Genomic_DNA"/>
</dbReference>
<name>A0A974CUV1_XENLA</name>
<keyword evidence="6" id="KW-0325">Glycoprotein</keyword>
<evidence type="ECO:0000313" key="10">
    <source>
        <dbReference type="Proteomes" id="UP000694892"/>
    </source>
</evidence>
<evidence type="ECO:0000313" key="9">
    <source>
        <dbReference type="EMBL" id="OCT79161.1"/>
    </source>
</evidence>
<dbReference type="GO" id="GO:0004930">
    <property type="term" value="F:G protein-coupled receptor activity"/>
    <property type="evidence" value="ECO:0007669"/>
    <property type="project" value="InterPro"/>
</dbReference>
<dbReference type="PRINTS" id="PR00248">
    <property type="entry name" value="GPCRMGR"/>
</dbReference>
<dbReference type="FunFam" id="3.40.50.2300:FF:000099">
    <property type="entry name" value="Eg435916, gene 1"/>
    <property type="match status" value="1"/>
</dbReference>
<evidence type="ECO:0000256" key="2">
    <source>
        <dbReference type="ARBA" id="ARBA00022692"/>
    </source>
</evidence>
<evidence type="ECO:0000256" key="4">
    <source>
        <dbReference type="ARBA" id="ARBA00023136"/>
    </source>
</evidence>
<feature type="transmembrane region" description="Helical" evidence="7">
    <location>
        <begin position="100"/>
        <end position="121"/>
    </location>
</feature>
<evidence type="ECO:0000256" key="7">
    <source>
        <dbReference type="SAM" id="Phobius"/>
    </source>
</evidence>
<comment type="subcellular location">
    <subcellularLocation>
        <location evidence="1">Membrane</location>
        <topology evidence="1">Multi-pass membrane protein</topology>
    </subcellularLocation>
</comment>
<dbReference type="Proteomes" id="UP000694892">
    <property type="component" value="Chromosome 5S"/>
</dbReference>
<accession>A0A974CUV1</accession>
<dbReference type="InterPro" id="IPR000337">
    <property type="entry name" value="GPCR_3"/>
</dbReference>
<dbReference type="PANTHER" id="PTHR24061:SF566">
    <property type="entry name" value="VOMERONASAL TYPE-2 RECEPTOR 26"/>
    <property type="match status" value="1"/>
</dbReference>
<evidence type="ECO:0000259" key="8">
    <source>
        <dbReference type="Pfam" id="PF01094"/>
    </source>
</evidence>
<dbReference type="Pfam" id="PF01094">
    <property type="entry name" value="ANF_receptor"/>
    <property type="match status" value="1"/>
</dbReference>
<evidence type="ECO:0000256" key="1">
    <source>
        <dbReference type="ARBA" id="ARBA00004141"/>
    </source>
</evidence>
<keyword evidence="4 7" id="KW-0472">Membrane</keyword>
<dbReference type="Gene3D" id="3.40.50.2300">
    <property type="match status" value="2"/>
</dbReference>
<protein>
    <recommendedName>
        <fullName evidence="8">Receptor ligand binding region domain-containing protein</fullName>
    </recommendedName>
</protein>
<feature type="domain" description="Receptor ligand binding region" evidence="8">
    <location>
        <begin position="2"/>
        <end position="267"/>
    </location>
</feature>
<dbReference type="InterPro" id="IPR000068">
    <property type="entry name" value="GPCR_3_Ca_sens_rcpt-rel"/>
</dbReference>